<dbReference type="SUPFAM" id="SSF55136">
    <property type="entry name" value="Probable bacterial effector-binding domain"/>
    <property type="match status" value="1"/>
</dbReference>
<dbReference type="AlphaFoldDB" id="A0AAD0S385"/>
<dbReference type="Proteomes" id="UP000264605">
    <property type="component" value="Plasmid unnamed1"/>
</dbReference>
<dbReference type="RefSeq" id="WP_065979202.1">
    <property type="nucleotide sequence ID" value="NZ_CP032091.1"/>
</dbReference>
<dbReference type="KEGG" id="pdj:D0907_18285"/>
<dbReference type="InterPro" id="IPR010499">
    <property type="entry name" value="AraC_E-bd"/>
</dbReference>
<accession>A0AAD0S385</accession>
<organism evidence="2 3">
    <name type="scientific">Pseudoalteromonas lipolytica</name>
    <dbReference type="NCBI Taxonomy" id="570156"/>
    <lineage>
        <taxon>Bacteria</taxon>
        <taxon>Pseudomonadati</taxon>
        <taxon>Pseudomonadota</taxon>
        <taxon>Gammaproteobacteria</taxon>
        <taxon>Alteromonadales</taxon>
        <taxon>Pseudoalteromonadaceae</taxon>
        <taxon>Pseudoalteromonas</taxon>
    </lineage>
</organism>
<protein>
    <submittedName>
        <fullName evidence="2">AraC family transcriptional regulator</fullName>
    </submittedName>
</protein>
<dbReference type="PANTHER" id="PTHR36444">
    <property type="entry name" value="TRANSCRIPTIONAL REGULATOR PROTEIN YOBU-RELATED"/>
    <property type="match status" value="1"/>
</dbReference>
<dbReference type="PANTHER" id="PTHR36444:SF2">
    <property type="entry name" value="TRANSCRIPTIONAL REGULATOR PROTEIN YOBU-RELATED"/>
    <property type="match status" value="1"/>
</dbReference>
<keyword evidence="2" id="KW-0614">Plasmid</keyword>
<dbReference type="InterPro" id="IPR053182">
    <property type="entry name" value="YobU-like_regulator"/>
</dbReference>
<evidence type="ECO:0000259" key="1">
    <source>
        <dbReference type="SMART" id="SM00871"/>
    </source>
</evidence>
<feature type="domain" description="AraC effector-binding" evidence="1">
    <location>
        <begin position="1"/>
        <end position="152"/>
    </location>
</feature>
<gene>
    <name evidence="2" type="ORF">D0907_18285</name>
</gene>
<dbReference type="SMART" id="SM00871">
    <property type="entry name" value="AraC_E_bind"/>
    <property type="match status" value="1"/>
</dbReference>
<evidence type="ECO:0000313" key="2">
    <source>
        <dbReference type="EMBL" id="AXV67265.1"/>
    </source>
</evidence>
<sequence>MEQHITSINVSEIKSLSGFKVRTCNANEMSGEGAQIGHLWQRFYSEIAPELTSTSHVYGVYTHYESDVTGDFDVYACTNTPINTVETESVDLAAGHYLRFNGQGSMPHAVIDVWVQVWQYFSNEQCPHIRAYKTDYEFYKSSDEVEVFISVE</sequence>
<proteinExistence type="predicted"/>
<geneLocation type="plasmid" evidence="2 3">
    <name>unnamed1</name>
</geneLocation>
<dbReference type="EMBL" id="CP032091">
    <property type="protein sequence ID" value="AXV67265.1"/>
    <property type="molecule type" value="Genomic_DNA"/>
</dbReference>
<dbReference type="InterPro" id="IPR011256">
    <property type="entry name" value="Reg_factor_effector_dom_sf"/>
</dbReference>
<reference evidence="2 3" key="1">
    <citation type="submission" date="2018-08" db="EMBL/GenBank/DDBJ databases">
        <title>Draft genome sequence of Pseudoalteromonas donghaensis HJ51.</title>
        <authorList>
            <person name="Oh J."/>
            <person name="Roh D."/>
        </authorList>
    </citation>
    <scope>NUCLEOTIDE SEQUENCE [LARGE SCALE GENOMIC DNA]</scope>
    <source>
        <strain evidence="2 3">HJ51</strain>
        <plasmid evidence="2 3">unnamed1</plasmid>
    </source>
</reference>
<dbReference type="Pfam" id="PF14526">
    <property type="entry name" value="Cass2"/>
    <property type="match status" value="1"/>
</dbReference>
<dbReference type="Gene3D" id="3.20.80.10">
    <property type="entry name" value="Regulatory factor, effector binding domain"/>
    <property type="match status" value="1"/>
</dbReference>
<name>A0AAD0S385_9GAMM</name>
<dbReference type="GeneID" id="99507435"/>
<dbReference type="InterPro" id="IPR029441">
    <property type="entry name" value="Cass2"/>
</dbReference>
<evidence type="ECO:0000313" key="3">
    <source>
        <dbReference type="Proteomes" id="UP000264605"/>
    </source>
</evidence>